<protein>
    <submittedName>
        <fullName evidence="2">Uncharacterized protein</fullName>
    </submittedName>
</protein>
<reference evidence="2 3" key="2">
    <citation type="journal article" date="2018" name="Proc. Natl. Acad. Sci.">
        <title>RNAi is a critical determinant of centromere evolution in closely related fungi.</title>
        <authorList>
            <person name="Yadav V."/>
            <person name="Sun S."/>
            <person name="Billmyre R.B."/>
            <person name="Thimmappa B.C."/>
            <person name="Shea T."/>
            <person name="Lintner R."/>
            <person name="Bakkeren G."/>
            <person name="Cuomo C.A."/>
            <person name="Heitman J."/>
            <person name="Sanyal K."/>
        </authorList>
    </citation>
    <scope>NUCLEOTIDE SEQUENCE [LARGE SCALE GENOMIC DNA]</scope>
    <source>
        <strain evidence="2 3">R265</strain>
    </source>
</reference>
<dbReference type="RefSeq" id="XP_062884832.1">
    <property type="nucleotide sequence ID" value="XM_063028877.1"/>
</dbReference>
<dbReference type="GeneID" id="88181152"/>
<evidence type="ECO:0000256" key="1">
    <source>
        <dbReference type="SAM" id="MobiDB-lite"/>
    </source>
</evidence>
<feature type="compositionally biased region" description="Polar residues" evidence="1">
    <location>
        <begin position="27"/>
        <end position="37"/>
    </location>
</feature>
<reference evidence="2 3" key="1">
    <citation type="journal article" date="2011" name="MBio">
        <title>Genome variation in Cryptococcus gattii, an emerging pathogen of immunocompetent hosts.</title>
        <authorList>
            <person name="D'Souza C.A."/>
            <person name="Kronstad J.W."/>
            <person name="Taylor G."/>
            <person name="Warren R."/>
            <person name="Yuen M."/>
            <person name="Hu G."/>
            <person name="Jung W.H."/>
            <person name="Sham A."/>
            <person name="Kidd S.E."/>
            <person name="Tangen K."/>
            <person name="Lee N."/>
            <person name="Zeilmaker T."/>
            <person name="Sawkins J."/>
            <person name="McVicker G."/>
            <person name="Shah S."/>
            <person name="Gnerre S."/>
            <person name="Griggs A."/>
            <person name="Zeng Q."/>
            <person name="Bartlett K."/>
            <person name="Li W."/>
            <person name="Wang X."/>
            <person name="Heitman J."/>
            <person name="Stajich J.E."/>
            <person name="Fraser J.A."/>
            <person name="Meyer W."/>
            <person name="Carter D."/>
            <person name="Schein J."/>
            <person name="Krzywinski M."/>
            <person name="Kwon-Chung K.J."/>
            <person name="Varma A."/>
            <person name="Wang J."/>
            <person name="Brunham R."/>
            <person name="Fyfe M."/>
            <person name="Ouellette B.F."/>
            <person name="Siddiqui A."/>
            <person name="Marra M."/>
            <person name="Jones S."/>
            <person name="Holt R."/>
            <person name="Birren B.W."/>
            <person name="Galagan J.E."/>
            <person name="Cuomo C.A."/>
        </authorList>
    </citation>
    <scope>NUCLEOTIDE SEQUENCE [LARGE SCALE GENOMIC DNA]</scope>
    <source>
        <strain evidence="2 3">R265</strain>
    </source>
</reference>
<sequence>MPYVPPGSDKPQPIPLPQVKEQPAAATITTEQHTQPESFLPITATPTDDIPTPKASASLSPEQPNPAMASPMSVPLPITTPEDMLASQLAATSLDSSTSSPPSLSHSVGHPSPSPSSVLSLSEQSSEDLSDEHVKVAGEMVGKIDDQDVTVHVQEAPKIMTPNVRMQELEKDPLSLYSEAIYAYTHKLYLRAQRSVTRAERKKDLMYPQFGSKPTGMEKMAKKKAIARQLNG</sequence>
<evidence type="ECO:0000313" key="3">
    <source>
        <dbReference type="Proteomes" id="UP000029445"/>
    </source>
</evidence>
<feature type="compositionally biased region" description="Low complexity" evidence="1">
    <location>
        <begin position="87"/>
        <end position="124"/>
    </location>
</feature>
<dbReference type="OMA" id="YRCIIAP"/>
<evidence type="ECO:0000313" key="2">
    <source>
        <dbReference type="EMBL" id="KGB79139.1"/>
    </source>
</evidence>
<dbReference type="OrthoDB" id="2575646at2759"/>
<feature type="region of interest" description="Disordered" evidence="1">
    <location>
        <begin position="1"/>
        <end position="134"/>
    </location>
</feature>
<organism evidence="2 3">
    <name type="scientific">Cryptococcus deuterogattii (strain R265)</name>
    <name type="common">Cryptococcus gattii VGII (strain R265)</name>
    <dbReference type="NCBI Taxonomy" id="294750"/>
    <lineage>
        <taxon>Eukaryota</taxon>
        <taxon>Fungi</taxon>
        <taxon>Dikarya</taxon>
        <taxon>Basidiomycota</taxon>
        <taxon>Agaricomycotina</taxon>
        <taxon>Tremellomycetes</taxon>
        <taxon>Tremellales</taxon>
        <taxon>Cryptococcaceae</taxon>
        <taxon>Cryptococcus</taxon>
        <taxon>Cryptococcus gattii species complex</taxon>
    </lineage>
</organism>
<keyword evidence="3" id="KW-1185">Reference proteome</keyword>
<dbReference type="EMBL" id="CP025771">
    <property type="protein sequence ID" value="KGB79139.1"/>
    <property type="molecule type" value="Genomic_DNA"/>
</dbReference>
<dbReference type="KEGG" id="cdeu:CNBG_4977"/>
<proteinExistence type="predicted"/>
<accession>A0A095CIF2</accession>
<dbReference type="AlphaFoldDB" id="A0A095CIF2"/>
<dbReference type="HOGENOM" id="CLU_1194831_0_0_1"/>
<name>A0A095CIF2_CRYD2</name>
<dbReference type="VEuPathDB" id="FungiDB:CNBG_4977"/>
<dbReference type="Proteomes" id="UP000029445">
    <property type="component" value="Chromosome 13"/>
</dbReference>
<feature type="compositionally biased region" description="Low complexity" evidence="1">
    <location>
        <begin position="41"/>
        <end position="53"/>
    </location>
</feature>
<gene>
    <name evidence="2" type="ORF">CNBG_4977</name>
</gene>